<feature type="compositionally biased region" description="Acidic residues" evidence="1">
    <location>
        <begin position="41"/>
        <end position="53"/>
    </location>
</feature>
<name>M0NUG7_9EURY</name>
<comment type="caution">
    <text evidence="3">The sequence shown here is derived from an EMBL/GenBank/DDBJ whole genome shotgun (WGS) entry which is preliminary data.</text>
</comment>
<keyword evidence="4" id="KW-1185">Reference proteome</keyword>
<evidence type="ECO:0000313" key="3">
    <source>
        <dbReference type="EMBL" id="EMA60260.1"/>
    </source>
</evidence>
<dbReference type="EMBL" id="AOJG01000025">
    <property type="protein sequence ID" value="EMA60260.1"/>
    <property type="molecule type" value="Genomic_DNA"/>
</dbReference>
<sequence>MFQYVSAVGIVATVMTLLMVIAMLYLVLGALGDGPHTPTPDDGEQPELGEGEDAGQTQGELAADANSN</sequence>
<accession>M0NUG7</accession>
<dbReference type="Proteomes" id="UP000011650">
    <property type="component" value="Unassembled WGS sequence"/>
</dbReference>
<keyword evidence="2" id="KW-0472">Membrane</keyword>
<dbReference type="AlphaFoldDB" id="M0NUG7"/>
<keyword evidence="2" id="KW-0812">Transmembrane</keyword>
<feature type="region of interest" description="Disordered" evidence="1">
    <location>
        <begin position="33"/>
        <end position="68"/>
    </location>
</feature>
<protein>
    <submittedName>
        <fullName evidence="3">Uncharacterized protein</fullName>
    </submittedName>
</protein>
<proteinExistence type="predicted"/>
<evidence type="ECO:0000256" key="2">
    <source>
        <dbReference type="SAM" id="Phobius"/>
    </source>
</evidence>
<organism evidence="3 4">
    <name type="scientific">Halorubrum lipolyticum DSM 21995</name>
    <dbReference type="NCBI Taxonomy" id="1227482"/>
    <lineage>
        <taxon>Archaea</taxon>
        <taxon>Methanobacteriati</taxon>
        <taxon>Methanobacteriota</taxon>
        <taxon>Stenosarchaea group</taxon>
        <taxon>Halobacteria</taxon>
        <taxon>Halobacteriales</taxon>
        <taxon>Haloferacaceae</taxon>
        <taxon>Halorubrum</taxon>
    </lineage>
</organism>
<gene>
    <name evidence="3" type="ORF">C469_09350</name>
</gene>
<evidence type="ECO:0000313" key="4">
    <source>
        <dbReference type="Proteomes" id="UP000011650"/>
    </source>
</evidence>
<dbReference type="RefSeq" id="WP_008005933.1">
    <property type="nucleotide sequence ID" value="NZ_AOJG01000025.1"/>
</dbReference>
<feature type="compositionally biased region" description="Polar residues" evidence="1">
    <location>
        <begin position="55"/>
        <end position="68"/>
    </location>
</feature>
<dbReference type="PATRIC" id="fig|1227482.3.peg.1881"/>
<keyword evidence="2" id="KW-1133">Transmembrane helix</keyword>
<reference evidence="3 4" key="1">
    <citation type="journal article" date="2014" name="PLoS Genet.">
        <title>Phylogenetically driven sequencing of extremely halophilic archaea reveals strategies for static and dynamic osmo-response.</title>
        <authorList>
            <person name="Becker E.A."/>
            <person name="Seitzer P.M."/>
            <person name="Tritt A."/>
            <person name="Larsen D."/>
            <person name="Krusor M."/>
            <person name="Yao A.I."/>
            <person name="Wu D."/>
            <person name="Madern D."/>
            <person name="Eisen J.A."/>
            <person name="Darling A.E."/>
            <person name="Facciotti M.T."/>
        </authorList>
    </citation>
    <scope>NUCLEOTIDE SEQUENCE [LARGE SCALE GENOMIC DNA]</scope>
    <source>
        <strain evidence="3 4">DSM 21995</strain>
    </source>
</reference>
<dbReference type="STRING" id="1227482.C469_09350"/>
<feature type="transmembrane region" description="Helical" evidence="2">
    <location>
        <begin position="6"/>
        <end position="28"/>
    </location>
</feature>
<evidence type="ECO:0000256" key="1">
    <source>
        <dbReference type="SAM" id="MobiDB-lite"/>
    </source>
</evidence>
<dbReference type="OrthoDB" id="323870at2157"/>